<proteinExistence type="predicted"/>
<dbReference type="Proteomes" id="UP000042738">
    <property type="component" value="Chromosome"/>
</dbReference>
<accession>A0A7D5TCV7</accession>
<dbReference type="AlphaFoldDB" id="A0A7D5TCV7"/>
<name>A0A7D5TCV7_9GAMM</name>
<sequence>MILRQPFSLGLITTDGWGSYEREVP</sequence>
<protein>
    <submittedName>
        <fullName evidence="1">Uncharacterized protein</fullName>
    </submittedName>
</protein>
<dbReference type="EMBL" id="CP050855">
    <property type="protein sequence ID" value="QLH64299.1"/>
    <property type="molecule type" value="Genomic_DNA"/>
</dbReference>
<evidence type="ECO:0000313" key="1">
    <source>
        <dbReference type="EMBL" id="QLH64299.1"/>
    </source>
</evidence>
<organism evidence="1 2">
    <name type="scientific">Serratia symbiotica</name>
    <dbReference type="NCBI Taxonomy" id="138074"/>
    <lineage>
        <taxon>Bacteria</taxon>
        <taxon>Pseudomonadati</taxon>
        <taxon>Pseudomonadota</taxon>
        <taxon>Gammaproteobacteria</taxon>
        <taxon>Enterobacterales</taxon>
        <taxon>Yersiniaceae</taxon>
        <taxon>Serratia</taxon>
    </lineage>
</organism>
<evidence type="ECO:0000313" key="2">
    <source>
        <dbReference type="Proteomes" id="UP000042738"/>
    </source>
</evidence>
<gene>
    <name evidence="1" type="ORF">SYMBAF_06145</name>
</gene>
<reference evidence="1 2" key="1">
    <citation type="journal article" date="2014" name="Genome Announc.">
        <title>Whole-Genome Sequence of Serratia symbiotica Strain CWBI-2.3T, a Free-Living Symbiont of the Black Bean Aphid Aphis fabae.</title>
        <authorList>
            <person name="Foray V."/>
            <person name="Grigorescu A.S."/>
            <person name="Sabri A."/>
            <person name="Haubruge E."/>
            <person name="Lognay G."/>
            <person name="Francis F."/>
            <person name="Fauconnier M.L."/>
            <person name="Hance T."/>
            <person name="Thonart P."/>
        </authorList>
    </citation>
    <scope>NUCLEOTIDE SEQUENCE [LARGE SCALE GENOMIC DNA]</scope>
    <source>
        <strain evidence="1">CWBI-2.3</strain>
    </source>
</reference>